<comment type="subcellular location">
    <subcellularLocation>
        <location evidence="1">Membrane</location>
        <topology evidence="1">Multi-pass membrane protein</topology>
    </subcellularLocation>
</comment>
<feature type="transmembrane region" description="Helical" evidence="5">
    <location>
        <begin position="92"/>
        <end position="109"/>
    </location>
</feature>
<name>A0ABS4EMW9_9HYPH</name>
<dbReference type="PANTHER" id="PTHR37422:SF21">
    <property type="entry name" value="EXOQ-LIKE PROTEIN"/>
    <property type="match status" value="1"/>
</dbReference>
<keyword evidence="7" id="KW-0436">Ligase</keyword>
<dbReference type="GO" id="GO:0016874">
    <property type="term" value="F:ligase activity"/>
    <property type="evidence" value="ECO:0007669"/>
    <property type="project" value="UniProtKB-KW"/>
</dbReference>
<evidence type="ECO:0000256" key="3">
    <source>
        <dbReference type="ARBA" id="ARBA00022989"/>
    </source>
</evidence>
<keyword evidence="3 5" id="KW-1133">Transmembrane helix</keyword>
<feature type="transmembrane region" description="Helical" evidence="5">
    <location>
        <begin position="141"/>
        <end position="160"/>
    </location>
</feature>
<dbReference type="Pfam" id="PF04932">
    <property type="entry name" value="Wzy_C"/>
    <property type="match status" value="1"/>
</dbReference>
<feature type="transmembrane region" description="Helical" evidence="5">
    <location>
        <begin position="255"/>
        <end position="277"/>
    </location>
</feature>
<feature type="transmembrane region" description="Helical" evidence="5">
    <location>
        <begin position="350"/>
        <end position="369"/>
    </location>
</feature>
<dbReference type="PANTHER" id="PTHR37422">
    <property type="entry name" value="TEICHURONIC ACID BIOSYNTHESIS PROTEIN TUAE"/>
    <property type="match status" value="1"/>
</dbReference>
<evidence type="ECO:0000256" key="5">
    <source>
        <dbReference type="SAM" id="Phobius"/>
    </source>
</evidence>
<evidence type="ECO:0000256" key="2">
    <source>
        <dbReference type="ARBA" id="ARBA00022692"/>
    </source>
</evidence>
<feature type="transmembrane region" description="Helical" evidence="5">
    <location>
        <begin position="219"/>
        <end position="249"/>
    </location>
</feature>
<organism evidence="7 8">
    <name type="scientific">Rhizobium herbae</name>
    <dbReference type="NCBI Taxonomy" id="508661"/>
    <lineage>
        <taxon>Bacteria</taxon>
        <taxon>Pseudomonadati</taxon>
        <taxon>Pseudomonadota</taxon>
        <taxon>Alphaproteobacteria</taxon>
        <taxon>Hyphomicrobiales</taxon>
        <taxon>Rhizobiaceae</taxon>
        <taxon>Rhizobium/Agrobacterium group</taxon>
        <taxon>Rhizobium</taxon>
    </lineage>
</organism>
<feature type="transmembrane region" description="Helical" evidence="5">
    <location>
        <begin position="389"/>
        <end position="408"/>
    </location>
</feature>
<feature type="transmembrane region" description="Helical" evidence="5">
    <location>
        <begin position="192"/>
        <end position="212"/>
    </location>
</feature>
<dbReference type="RefSeq" id="WP_209853272.1">
    <property type="nucleotide sequence ID" value="NZ_JAGGJV010000004.1"/>
</dbReference>
<dbReference type="EMBL" id="JAGGJV010000004">
    <property type="protein sequence ID" value="MBP1859304.1"/>
    <property type="molecule type" value="Genomic_DNA"/>
</dbReference>
<reference evidence="7 8" key="1">
    <citation type="submission" date="2021-03" db="EMBL/GenBank/DDBJ databases">
        <title>Genomic Encyclopedia of Type Strains, Phase IV (KMG-IV): sequencing the most valuable type-strain genomes for metagenomic binning, comparative biology and taxonomic classification.</title>
        <authorList>
            <person name="Goeker M."/>
        </authorList>
    </citation>
    <scope>NUCLEOTIDE SEQUENCE [LARGE SCALE GENOMIC DNA]</scope>
    <source>
        <strain evidence="7 8">DSM 26427</strain>
    </source>
</reference>
<evidence type="ECO:0000256" key="1">
    <source>
        <dbReference type="ARBA" id="ARBA00004141"/>
    </source>
</evidence>
<proteinExistence type="predicted"/>
<evidence type="ECO:0000259" key="6">
    <source>
        <dbReference type="Pfam" id="PF04932"/>
    </source>
</evidence>
<evidence type="ECO:0000313" key="8">
    <source>
        <dbReference type="Proteomes" id="UP000823786"/>
    </source>
</evidence>
<feature type="transmembrane region" description="Helical" evidence="5">
    <location>
        <begin position="12"/>
        <end position="38"/>
    </location>
</feature>
<accession>A0ABS4EMW9</accession>
<sequence>MKTASPESRTLPDFGSIGIGGISAGAILFMAIFLFFWISLTPFVDLTGEATLDPSAGNSNRLNQIVSLSLFAGTLCYGILHPLRGTILQPRALLLPMFGWFLFVSLISSHPMLGIKAVILTVMATINASIYLLMPSSEKQFAKMLAIGTLIMLATAYYGIVFKPELSIHQLSELREPMNAGMWRGHFPHKNSAAAAMVVAAFFGLFVMSVWSRLAGTTIIVLSVVFLMHTGGKTSSAMLPAILILAWIFERVRFLRIPIVIGGVGLFNLFAVGSAVFRPLGDFVTSLGIDATFTNRADIWRFAFTALAESPITGYGMKAFWQTQELVYSGGSVETWAVTAANGHNSYLDIALMAGIPGLAMTLLWVLVLPLRDISRLPPAVEHSHLTRLFIRVWLYLIFNAGLESLFFEGGNLLWFTFLYCLYGLRFQSSATLTEESTASAERPAIHV</sequence>
<dbReference type="InterPro" id="IPR051533">
    <property type="entry name" value="WaaL-like"/>
</dbReference>
<feature type="transmembrane region" description="Helical" evidence="5">
    <location>
        <begin position="115"/>
        <end position="134"/>
    </location>
</feature>
<dbReference type="InterPro" id="IPR007016">
    <property type="entry name" value="O-antigen_ligase-rel_domated"/>
</dbReference>
<feature type="transmembrane region" description="Helical" evidence="5">
    <location>
        <begin position="62"/>
        <end position="80"/>
    </location>
</feature>
<evidence type="ECO:0000256" key="4">
    <source>
        <dbReference type="ARBA" id="ARBA00023136"/>
    </source>
</evidence>
<comment type="caution">
    <text evidence="7">The sequence shown here is derived from an EMBL/GenBank/DDBJ whole genome shotgun (WGS) entry which is preliminary data.</text>
</comment>
<gene>
    <name evidence="7" type="ORF">J2Z75_002816</name>
</gene>
<dbReference type="Proteomes" id="UP000823786">
    <property type="component" value="Unassembled WGS sequence"/>
</dbReference>
<keyword evidence="4 5" id="KW-0472">Membrane</keyword>
<feature type="domain" description="O-antigen ligase-related" evidence="6">
    <location>
        <begin position="220"/>
        <end position="362"/>
    </location>
</feature>
<keyword evidence="8" id="KW-1185">Reference proteome</keyword>
<protein>
    <submittedName>
        <fullName evidence="7">O-antigen ligase</fullName>
    </submittedName>
</protein>
<evidence type="ECO:0000313" key="7">
    <source>
        <dbReference type="EMBL" id="MBP1859304.1"/>
    </source>
</evidence>
<keyword evidence="2 5" id="KW-0812">Transmembrane</keyword>